<dbReference type="SUPFAM" id="SSF54909">
    <property type="entry name" value="Dimeric alpha+beta barrel"/>
    <property type="match status" value="1"/>
</dbReference>
<dbReference type="InterPro" id="IPR007138">
    <property type="entry name" value="ABM_dom"/>
</dbReference>
<dbReference type="PROSITE" id="PS51725">
    <property type="entry name" value="ABM"/>
    <property type="match status" value="1"/>
</dbReference>
<evidence type="ECO:0000313" key="2">
    <source>
        <dbReference type="EMBL" id="PWN94571.1"/>
    </source>
</evidence>
<dbReference type="OrthoDB" id="10011777at2759"/>
<proteinExistence type="predicted"/>
<dbReference type="Gene3D" id="3.30.70.100">
    <property type="match status" value="1"/>
</dbReference>
<accession>A0A316YZD8</accession>
<keyword evidence="3" id="KW-1185">Reference proteome</keyword>
<dbReference type="InterPro" id="IPR050744">
    <property type="entry name" value="AI-2_Isomerase_LsrG"/>
</dbReference>
<reference evidence="2 3" key="1">
    <citation type="journal article" date="2018" name="Mol. Biol. Evol.">
        <title>Broad Genomic Sampling Reveals a Smut Pathogenic Ancestry of the Fungal Clade Ustilaginomycotina.</title>
        <authorList>
            <person name="Kijpornyongpan T."/>
            <person name="Mondo S.J."/>
            <person name="Barry K."/>
            <person name="Sandor L."/>
            <person name="Lee J."/>
            <person name="Lipzen A."/>
            <person name="Pangilinan J."/>
            <person name="LaButti K."/>
            <person name="Hainaut M."/>
            <person name="Henrissat B."/>
            <person name="Grigoriev I.V."/>
            <person name="Spatafora J.W."/>
            <person name="Aime M.C."/>
        </authorList>
    </citation>
    <scope>NUCLEOTIDE SEQUENCE [LARGE SCALE GENOMIC DNA]</scope>
    <source>
        <strain evidence="2 3">MCA 4186</strain>
    </source>
</reference>
<name>A0A316YZD8_9BASI</name>
<dbReference type="GO" id="GO:0003824">
    <property type="term" value="F:catalytic activity"/>
    <property type="evidence" value="ECO:0007669"/>
    <property type="project" value="TreeGrafter"/>
</dbReference>
<gene>
    <name evidence="2" type="ORF">FA09DRAFT_341932</name>
</gene>
<dbReference type="InterPro" id="IPR011008">
    <property type="entry name" value="Dimeric_a/b-barrel"/>
</dbReference>
<feature type="domain" description="ABM" evidence="1">
    <location>
        <begin position="19"/>
        <end position="111"/>
    </location>
</feature>
<dbReference type="PANTHER" id="PTHR33336:SF15">
    <property type="entry name" value="ABM DOMAIN-CONTAINING PROTEIN"/>
    <property type="match status" value="1"/>
</dbReference>
<dbReference type="AlphaFoldDB" id="A0A316YZD8"/>
<dbReference type="Pfam" id="PF03992">
    <property type="entry name" value="ABM"/>
    <property type="match status" value="1"/>
</dbReference>
<protein>
    <recommendedName>
        <fullName evidence="1">ABM domain-containing protein</fullName>
    </recommendedName>
</protein>
<organism evidence="2 3">
    <name type="scientific">Tilletiopsis washingtonensis</name>
    <dbReference type="NCBI Taxonomy" id="58919"/>
    <lineage>
        <taxon>Eukaryota</taxon>
        <taxon>Fungi</taxon>
        <taxon>Dikarya</taxon>
        <taxon>Basidiomycota</taxon>
        <taxon>Ustilaginomycotina</taxon>
        <taxon>Exobasidiomycetes</taxon>
        <taxon>Entylomatales</taxon>
        <taxon>Entylomatales incertae sedis</taxon>
        <taxon>Tilletiopsis</taxon>
    </lineage>
</organism>
<evidence type="ECO:0000259" key="1">
    <source>
        <dbReference type="PROSITE" id="PS51725"/>
    </source>
</evidence>
<sequence>MPVNITPDNLMEPPSGGPINLVVTIKATSEKAAKDAVEILNRISKKANSSEEPGCLFYKVMQGAHDPTYISIVEQYKDGQAMGQHTENPDFKELISKKDELCAELFAKYYYDA</sequence>
<dbReference type="GeneID" id="37272055"/>
<dbReference type="Proteomes" id="UP000245946">
    <property type="component" value="Unassembled WGS sequence"/>
</dbReference>
<evidence type="ECO:0000313" key="3">
    <source>
        <dbReference type="Proteomes" id="UP000245946"/>
    </source>
</evidence>
<dbReference type="STRING" id="58919.A0A316YZD8"/>
<dbReference type="PANTHER" id="PTHR33336">
    <property type="entry name" value="QUINOL MONOOXYGENASE YGIN-RELATED"/>
    <property type="match status" value="1"/>
</dbReference>
<dbReference type="RefSeq" id="XP_025594850.1">
    <property type="nucleotide sequence ID" value="XM_025744511.1"/>
</dbReference>
<dbReference type="EMBL" id="KZ819311">
    <property type="protein sequence ID" value="PWN94571.1"/>
    <property type="molecule type" value="Genomic_DNA"/>
</dbReference>